<gene>
    <name evidence="4" type="ORF">g.5539</name>
</gene>
<keyword evidence="2" id="KW-0067">ATP-binding</keyword>
<dbReference type="GO" id="GO:0006271">
    <property type="term" value="P:DNA strand elongation involved in DNA replication"/>
    <property type="evidence" value="ECO:0007669"/>
    <property type="project" value="TreeGrafter"/>
</dbReference>
<dbReference type="GO" id="GO:0017116">
    <property type="term" value="F:single-stranded DNA helicase activity"/>
    <property type="evidence" value="ECO:0007669"/>
    <property type="project" value="TreeGrafter"/>
</dbReference>
<dbReference type="InterPro" id="IPR031327">
    <property type="entry name" value="MCM"/>
</dbReference>
<dbReference type="PANTHER" id="PTHR11630">
    <property type="entry name" value="DNA REPLICATION LICENSING FACTOR MCM FAMILY MEMBER"/>
    <property type="match status" value="1"/>
</dbReference>
<proteinExistence type="predicted"/>
<dbReference type="GO" id="GO:0005524">
    <property type="term" value="F:ATP binding"/>
    <property type="evidence" value="ECO:0007669"/>
    <property type="project" value="UniProtKB-KW"/>
</dbReference>
<dbReference type="GO" id="GO:0005634">
    <property type="term" value="C:nucleus"/>
    <property type="evidence" value="ECO:0007669"/>
    <property type="project" value="TreeGrafter"/>
</dbReference>
<dbReference type="GO" id="GO:1902975">
    <property type="term" value="P:mitotic DNA replication initiation"/>
    <property type="evidence" value="ECO:0007669"/>
    <property type="project" value="TreeGrafter"/>
</dbReference>
<evidence type="ECO:0000313" key="4">
    <source>
        <dbReference type="EMBL" id="JAS50319.1"/>
    </source>
</evidence>
<name>A0A1B6FJD9_9HEMI</name>
<evidence type="ECO:0000256" key="1">
    <source>
        <dbReference type="ARBA" id="ARBA00022741"/>
    </source>
</evidence>
<evidence type="ECO:0000256" key="2">
    <source>
        <dbReference type="ARBA" id="ARBA00022840"/>
    </source>
</evidence>
<dbReference type="InterPro" id="IPR001208">
    <property type="entry name" value="MCM_dom"/>
</dbReference>
<dbReference type="EMBL" id="GECZ01019450">
    <property type="protein sequence ID" value="JAS50319.1"/>
    <property type="molecule type" value="Transcribed_RNA"/>
</dbReference>
<feature type="non-terminal residue" evidence="4">
    <location>
        <position position="1"/>
    </location>
</feature>
<dbReference type="AlphaFoldDB" id="A0A1B6FJD9"/>
<dbReference type="GO" id="GO:0042555">
    <property type="term" value="C:MCM complex"/>
    <property type="evidence" value="ECO:0007669"/>
    <property type="project" value="TreeGrafter"/>
</dbReference>
<accession>A0A1B6FJD9</accession>
<protein>
    <recommendedName>
        <fullName evidence="3">MCM C-terminal AAA(+) ATPase domain-containing protein</fullName>
    </recommendedName>
</protein>
<dbReference type="GO" id="GO:0003697">
    <property type="term" value="F:single-stranded DNA binding"/>
    <property type="evidence" value="ECO:0007669"/>
    <property type="project" value="TreeGrafter"/>
</dbReference>
<sequence length="128" mass="14829">LLSRFDLVFVLLDTINEEHDSMVSDHVLRMNRYRAPAEQEGEILPMGVVTDILSTHSPDEETAEKRTQMYEKYDALLHGETRSRTEQILTCDFMKKYISMVKIIKPVLSDEASEIICDAYARLRSEDM</sequence>
<evidence type="ECO:0000259" key="3">
    <source>
        <dbReference type="Pfam" id="PF00493"/>
    </source>
</evidence>
<keyword evidence="1" id="KW-0547">Nucleotide-binding</keyword>
<dbReference type="InterPro" id="IPR027417">
    <property type="entry name" value="P-loop_NTPase"/>
</dbReference>
<dbReference type="Gene3D" id="3.40.50.300">
    <property type="entry name" value="P-loop containing nucleotide triphosphate hydrolases"/>
    <property type="match status" value="1"/>
</dbReference>
<dbReference type="GO" id="GO:0000727">
    <property type="term" value="P:double-strand break repair via break-induced replication"/>
    <property type="evidence" value="ECO:0007669"/>
    <property type="project" value="TreeGrafter"/>
</dbReference>
<dbReference type="Pfam" id="PF00493">
    <property type="entry name" value="MCM"/>
    <property type="match status" value="1"/>
</dbReference>
<organism evidence="4">
    <name type="scientific">Cuerna arida</name>
    <dbReference type="NCBI Taxonomy" id="1464854"/>
    <lineage>
        <taxon>Eukaryota</taxon>
        <taxon>Metazoa</taxon>
        <taxon>Ecdysozoa</taxon>
        <taxon>Arthropoda</taxon>
        <taxon>Hexapoda</taxon>
        <taxon>Insecta</taxon>
        <taxon>Pterygota</taxon>
        <taxon>Neoptera</taxon>
        <taxon>Paraneoptera</taxon>
        <taxon>Hemiptera</taxon>
        <taxon>Auchenorrhyncha</taxon>
        <taxon>Membracoidea</taxon>
        <taxon>Cicadellidae</taxon>
        <taxon>Cicadellinae</taxon>
        <taxon>Proconiini</taxon>
        <taxon>Cuerna</taxon>
    </lineage>
</organism>
<feature type="non-terminal residue" evidence="4">
    <location>
        <position position="128"/>
    </location>
</feature>
<dbReference type="PANTHER" id="PTHR11630:SF46">
    <property type="entry name" value="DNA REPLICATION LICENSING FACTOR MCM3-RELATED"/>
    <property type="match status" value="1"/>
</dbReference>
<feature type="domain" description="MCM C-terminal AAA(+) ATPase" evidence="3">
    <location>
        <begin position="1"/>
        <end position="30"/>
    </location>
</feature>
<reference evidence="4" key="1">
    <citation type="submission" date="2015-11" db="EMBL/GenBank/DDBJ databases">
        <title>De novo transcriptome assembly of four potential Pierce s Disease insect vectors from Arizona vineyards.</title>
        <authorList>
            <person name="Tassone E.E."/>
        </authorList>
    </citation>
    <scope>NUCLEOTIDE SEQUENCE</scope>
</reference>